<dbReference type="Pfam" id="PF00072">
    <property type="entry name" value="Response_reg"/>
    <property type="match status" value="1"/>
</dbReference>
<evidence type="ECO:0000256" key="4">
    <source>
        <dbReference type="ARBA" id="ARBA00022679"/>
    </source>
</evidence>
<evidence type="ECO:0000256" key="1">
    <source>
        <dbReference type="ARBA" id="ARBA00000085"/>
    </source>
</evidence>
<evidence type="ECO:0000256" key="6">
    <source>
        <dbReference type="PROSITE-ProRule" id="PRU00169"/>
    </source>
</evidence>
<feature type="compositionally biased region" description="Polar residues" evidence="7">
    <location>
        <begin position="1402"/>
        <end position="1413"/>
    </location>
</feature>
<feature type="compositionally biased region" description="Polar residues" evidence="7">
    <location>
        <begin position="61"/>
        <end position="71"/>
    </location>
</feature>
<feature type="region of interest" description="Disordered" evidence="7">
    <location>
        <begin position="521"/>
        <end position="572"/>
    </location>
</feature>
<feature type="compositionally biased region" description="Polar residues" evidence="7">
    <location>
        <begin position="1362"/>
        <end position="1393"/>
    </location>
</feature>
<dbReference type="GeneID" id="91993351"/>
<keyword evidence="4" id="KW-0808">Transferase</keyword>
<dbReference type="InterPro" id="IPR003594">
    <property type="entry name" value="HATPase_dom"/>
</dbReference>
<feature type="region of interest" description="Disordered" evidence="7">
    <location>
        <begin position="61"/>
        <end position="261"/>
    </location>
</feature>
<feature type="compositionally biased region" description="Polar residues" evidence="7">
    <location>
        <begin position="138"/>
        <end position="158"/>
    </location>
</feature>
<evidence type="ECO:0000256" key="7">
    <source>
        <dbReference type="SAM" id="MobiDB-lite"/>
    </source>
</evidence>
<feature type="compositionally biased region" description="Basic and acidic residues" evidence="7">
    <location>
        <begin position="1423"/>
        <end position="1443"/>
    </location>
</feature>
<keyword evidence="3 6" id="KW-0597">Phosphoprotein</keyword>
<evidence type="ECO:0000259" key="8">
    <source>
        <dbReference type="PROSITE" id="PS50109"/>
    </source>
</evidence>
<evidence type="ECO:0000256" key="3">
    <source>
        <dbReference type="ARBA" id="ARBA00022553"/>
    </source>
</evidence>
<proteinExistence type="predicted"/>
<feature type="compositionally biased region" description="Low complexity" evidence="7">
    <location>
        <begin position="547"/>
        <end position="557"/>
    </location>
</feature>
<dbReference type="InterPro" id="IPR001789">
    <property type="entry name" value="Sig_transdc_resp-reg_receiver"/>
</dbReference>
<feature type="compositionally biased region" description="Polar residues" evidence="7">
    <location>
        <begin position="84"/>
        <end position="97"/>
    </location>
</feature>
<dbReference type="RefSeq" id="XP_066611195.1">
    <property type="nucleotide sequence ID" value="XM_066760923.1"/>
</dbReference>
<dbReference type="InterPro" id="IPR005467">
    <property type="entry name" value="His_kinase_dom"/>
</dbReference>
<dbReference type="SMART" id="SM00388">
    <property type="entry name" value="HisKA"/>
    <property type="match status" value="1"/>
</dbReference>
<dbReference type="Proteomes" id="UP000054399">
    <property type="component" value="Unassembled WGS sequence"/>
</dbReference>
<dbReference type="PANTHER" id="PTHR43047">
    <property type="entry name" value="TWO-COMPONENT HISTIDINE PROTEIN KINASE"/>
    <property type="match status" value="1"/>
</dbReference>
<dbReference type="InterPro" id="IPR036890">
    <property type="entry name" value="HATPase_C_sf"/>
</dbReference>
<dbReference type="SUPFAM" id="SSF52172">
    <property type="entry name" value="CheY-like"/>
    <property type="match status" value="1"/>
</dbReference>
<evidence type="ECO:0000259" key="9">
    <source>
        <dbReference type="PROSITE" id="PS50110"/>
    </source>
</evidence>
<comment type="catalytic activity">
    <reaction evidence="1">
        <text>ATP + protein L-histidine = ADP + protein N-phospho-L-histidine.</text>
        <dbReference type="EC" id="2.7.13.3"/>
    </reaction>
</comment>
<comment type="caution">
    <text evidence="10">The sequence shown here is derived from an EMBL/GenBank/DDBJ whole genome shotgun (WGS) entry which is preliminary data.</text>
</comment>
<accession>A0ABR3BJ34</accession>
<dbReference type="Gene3D" id="3.30.565.10">
    <property type="entry name" value="Histidine kinase-like ATPase, C-terminal domain"/>
    <property type="match status" value="1"/>
</dbReference>
<dbReference type="SUPFAM" id="SSF55874">
    <property type="entry name" value="ATPase domain of HSP90 chaperone/DNA topoisomerase II/histidine kinase"/>
    <property type="match status" value="1"/>
</dbReference>
<dbReference type="PROSITE" id="PS50110">
    <property type="entry name" value="RESPONSE_REGULATORY"/>
    <property type="match status" value="1"/>
</dbReference>
<reference evidence="10 11" key="2">
    <citation type="submission" date="2024-01" db="EMBL/GenBank/DDBJ databases">
        <title>Comparative genomics of Cryptococcus and Kwoniella reveals pathogenesis evolution and contrasting modes of karyotype evolution via chromosome fusion or intercentromeric recombination.</title>
        <authorList>
            <person name="Coelho M.A."/>
            <person name="David-Palma M."/>
            <person name="Shea T."/>
            <person name="Bowers K."/>
            <person name="Mcginley-Smith S."/>
            <person name="Mohammad A.W."/>
            <person name="Gnirke A."/>
            <person name="Yurkov A.M."/>
            <person name="Nowrousian M."/>
            <person name="Sun S."/>
            <person name="Cuomo C.A."/>
            <person name="Heitman J."/>
        </authorList>
    </citation>
    <scope>NUCLEOTIDE SEQUENCE [LARGE SCALE GENOMIC DNA]</scope>
    <source>
        <strain evidence="10 11">IND107</strain>
    </source>
</reference>
<feature type="compositionally biased region" description="Basic and acidic residues" evidence="7">
    <location>
        <begin position="217"/>
        <end position="235"/>
    </location>
</feature>
<dbReference type="SUPFAM" id="SSF55781">
    <property type="entry name" value="GAF domain-like"/>
    <property type="match status" value="1"/>
</dbReference>
<dbReference type="CDD" id="cd00082">
    <property type="entry name" value="HisKA"/>
    <property type="match status" value="1"/>
</dbReference>
<feature type="compositionally biased region" description="Basic and acidic residues" evidence="7">
    <location>
        <begin position="189"/>
        <end position="210"/>
    </location>
</feature>
<protein>
    <recommendedName>
        <fullName evidence="2">histidine kinase</fullName>
        <ecNumber evidence="2">2.7.13.3</ecNumber>
    </recommendedName>
</protein>
<dbReference type="SUPFAM" id="SSF47384">
    <property type="entry name" value="Homodimeric domain of signal transducing histidine kinase"/>
    <property type="match status" value="1"/>
</dbReference>
<feature type="compositionally biased region" description="Low complexity" evidence="7">
    <location>
        <begin position="525"/>
        <end position="540"/>
    </location>
</feature>
<feature type="compositionally biased region" description="Basic and acidic residues" evidence="7">
    <location>
        <begin position="561"/>
        <end position="572"/>
    </location>
</feature>
<evidence type="ECO:0000313" key="10">
    <source>
        <dbReference type="EMBL" id="KAL0240696.1"/>
    </source>
</evidence>
<evidence type="ECO:0000313" key="11">
    <source>
        <dbReference type="Proteomes" id="UP000054399"/>
    </source>
</evidence>
<feature type="region of interest" description="Disordered" evidence="7">
    <location>
        <begin position="1306"/>
        <end position="1446"/>
    </location>
</feature>
<dbReference type="InterPro" id="IPR036097">
    <property type="entry name" value="HisK_dim/P_sf"/>
</dbReference>
<dbReference type="Gene3D" id="1.10.287.130">
    <property type="match status" value="1"/>
</dbReference>
<feature type="region of interest" description="Disordered" evidence="7">
    <location>
        <begin position="1"/>
        <end position="21"/>
    </location>
</feature>
<dbReference type="SMART" id="SM00387">
    <property type="entry name" value="HATPase_c"/>
    <property type="match status" value="1"/>
</dbReference>
<feature type="region of interest" description="Disordered" evidence="7">
    <location>
        <begin position="630"/>
        <end position="677"/>
    </location>
</feature>
<feature type="compositionally biased region" description="Low complexity" evidence="7">
    <location>
        <begin position="641"/>
        <end position="653"/>
    </location>
</feature>
<dbReference type="InterPro" id="IPR011006">
    <property type="entry name" value="CheY-like_superfamily"/>
</dbReference>
<dbReference type="Gene3D" id="3.40.50.2300">
    <property type="match status" value="1"/>
</dbReference>
<keyword evidence="5" id="KW-0418">Kinase</keyword>
<dbReference type="PROSITE" id="PS50109">
    <property type="entry name" value="HIS_KIN"/>
    <property type="match status" value="1"/>
</dbReference>
<dbReference type="EC" id="2.7.13.3" evidence="2"/>
<organism evidence="10 11">
    <name type="scientific">Cryptococcus tetragattii IND107</name>
    <dbReference type="NCBI Taxonomy" id="1296105"/>
    <lineage>
        <taxon>Eukaryota</taxon>
        <taxon>Fungi</taxon>
        <taxon>Dikarya</taxon>
        <taxon>Basidiomycota</taxon>
        <taxon>Agaricomycotina</taxon>
        <taxon>Tremellomycetes</taxon>
        <taxon>Tremellales</taxon>
        <taxon>Cryptococcaceae</taxon>
        <taxon>Cryptococcus</taxon>
        <taxon>Cryptococcus gattii species complex</taxon>
    </lineage>
</organism>
<dbReference type="EMBL" id="ATAM02000013">
    <property type="protein sequence ID" value="KAL0240696.1"/>
    <property type="molecule type" value="Genomic_DNA"/>
</dbReference>
<reference evidence="11" key="1">
    <citation type="submission" date="2015-01" db="EMBL/GenBank/DDBJ databases">
        <title>The Genome Sequence of Cryptococcus gattii MMRL2647.</title>
        <authorList>
            <consortium name="The Broad Institute Genomics Platform"/>
            <person name="Cuomo C."/>
            <person name="Litvintseva A."/>
            <person name="Chen Y."/>
            <person name="Heitman J."/>
            <person name="Sun S."/>
            <person name="Springer D."/>
            <person name="Dromer F."/>
            <person name="Young S."/>
            <person name="Zeng Q."/>
            <person name="Gargeya S."/>
            <person name="Abouelleil A."/>
            <person name="Alvarado L."/>
            <person name="Chapman S.B."/>
            <person name="Gainer-Dewar J."/>
            <person name="Goldberg J."/>
            <person name="Griggs A."/>
            <person name="Gujja S."/>
            <person name="Hansen M."/>
            <person name="Howarth C."/>
            <person name="Imamovic A."/>
            <person name="Larimer J."/>
            <person name="Murphy C."/>
            <person name="Naylor J."/>
            <person name="Pearson M."/>
            <person name="Priest M."/>
            <person name="Roberts A."/>
            <person name="Saif S."/>
            <person name="Shea T."/>
            <person name="Sykes S."/>
            <person name="Wortman J."/>
            <person name="Nusbaum C."/>
            <person name="Birren B."/>
        </authorList>
    </citation>
    <scope>NUCLEOTIDE SEQUENCE [LARGE SCALE GENOMIC DNA]</scope>
    <source>
        <strain evidence="11">IND107</strain>
    </source>
</reference>
<evidence type="ECO:0000256" key="5">
    <source>
        <dbReference type="ARBA" id="ARBA00022777"/>
    </source>
</evidence>
<name>A0ABR3BJ34_9TREE</name>
<feature type="compositionally biased region" description="Basic residues" evidence="7">
    <location>
        <begin position="244"/>
        <end position="253"/>
    </location>
</feature>
<dbReference type="InterPro" id="IPR003661">
    <property type="entry name" value="HisK_dim/P_dom"/>
</dbReference>
<dbReference type="SMART" id="SM00448">
    <property type="entry name" value="REC"/>
    <property type="match status" value="1"/>
</dbReference>
<feature type="domain" description="Histidine kinase" evidence="8">
    <location>
        <begin position="842"/>
        <end position="1117"/>
    </location>
</feature>
<sequence>MSNHNGGKSPSQGASSTVSTCNKETLSTIDDVEHVMNGPPTTQEEWDRFITGYTLGNFTQQSFPPTTSIHSPSAHGGSIVGQDVKSQTSGPTASPNLPGQMPLTAPPNASSQTFKAQLLKKGAHTSLDDPSTLDDSSQEPSAIHFNTSSSGPSNQDPNIPNIPFTDKQEQSYFTSKAAEAKDKTKKFKHPEGMTRENMEKLGDEYKTETKRGKKGSSKGEKKAKVRPMKGDYRESSEEDAEKPSKRRARRPRSRGSWISRHEQSLDDPFLRAAQDAPLDPALLDSATNSSTSVSLADLNHNYAAERIRVREYFQKNGYLPPPRQTEEASRRRLRVIRRLGLENAETFQVETIDRLARLAVSFFKTNGAVISVIGKSKQLFLSEIGFGARSCEVDMSVCYHAMTMSQAGDKCIVINDASKDWRFRKNPLVDEGRGPVQFYAGAPLKVGQGSREVIIGTLCVVDNKPRDDFEMDQRELLADLARCVVSELELLYSQHAAIESAKLHQISVDFLRRSLKHRPLERAGRSTGISSGSGSTPMGGDRAGNDGSSASGSTRSSGSHKRIEGADEHQNDETVDIYDEACREIRSALDAYAVAVVDLSQFHLFYPAYQNSSTGGGSTRAGSVMETATGSGATTVRPGASSSIDQTTSTTSTVEEEDNLWDSKKKQARPTYSKNDPLAPVRTPQVLFIPSRPRTKPKWYNQNTEQKPSELDTLAVLGYSCAHDNYAFNFTTSPAARKIVADFIAGNVTARKVWYTRDDSEGIAASITHLMPPGTETSLALPVFGFDGQVSFAVVACWKDPLYTYPAGAIQFVETIAGSLLASVLKERLLQAERAQLKFASAASHELRTPLHQIHAAASTLRTSLQPVLQSSDAPDVPPSRLSADDRQEVLAQLDLIDSNSLSLAGILENVINTLDMGRMAESEGYANDHTPDIVTPQDTSRAVSLSAVLEKVVDDAMELESKTRRAVGGKGLEDVEVILEVLPRQRGGWLTVKDIAPLARATEKIIHNAIKFTDKGHVHITVQDVSREVILPAGYDNSVKVSTISIDIKDTGRGMSADFLDREILQPFSKEDPFVSGSGLGLTLSQRIIELIGGKIAIASSPGKGTLVHIEVPLQLLNDDSNSDQDDLGRNDGAPDAIGESNAIRTDGIYLIGFATSKNSALRRVGKSLARQLKLHKCRVVTEINYASLIVTLEGGVTDTELARLCRSARPDVQVIVLESDRIKYGSTYVSSPLHAHTNPVRSHSDPTATLRTPEDQEYLDRIPIIHLTRPLRPSVVRRIMDPASEVPREPERYVSDVVGGDEAKEEAAAAARASIQHVQKPPSASVSRSEGAEHAVKPSSTAPTDPTFTTSTAPPATLEEASSSDIGSGSETQNEDLPSASSTSVSGSDMRSGTEVLSGMSVSASGTSGVSESAVYGGSESSDHSTTEMDGKNERKSDKTSKPPTKGLTVLKVLVVEDNVINRKILTTMLRRASCNFAEAIDGVDAVDQFSIFQPDLVLLDITMPRKDGFAAAAEMRQLETVRHVAEDVPNPPSPIAAELIESALGSLDINAPGSSSASSSAGSSYSIKLKKRARIIAVTAMSAEHQKRKGLYECGIDYWMTKPLSMSVLRSMVEKMKEEINEGM</sequence>
<dbReference type="PANTHER" id="PTHR43047:SF72">
    <property type="entry name" value="OSMOSENSING HISTIDINE PROTEIN KINASE SLN1"/>
    <property type="match status" value="1"/>
</dbReference>
<dbReference type="Gene3D" id="3.30.450.40">
    <property type="match status" value="1"/>
</dbReference>
<dbReference type="PRINTS" id="PR00344">
    <property type="entry name" value="BCTRLSENSOR"/>
</dbReference>
<dbReference type="Pfam" id="PF02518">
    <property type="entry name" value="HATPase_c"/>
    <property type="match status" value="1"/>
</dbReference>
<evidence type="ECO:0000256" key="2">
    <source>
        <dbReference type="ARBA" id="ARBA00012438"/>
    </source>
</evidence>
<keyword evidence="11" id="KW-1185">Reference proteome</keyword>
<dbReference type="CDD" id="cd17546">
    <property type="entry name" value="REC_hyHK_CKI1_RcsC-like"/>
    <property type="match status" value="1"/>
</dbReference>
<dbReference type="InterPro" id="IPR029016">
    <property type="entry name" value="GAF-like_dom_sf"/>
</dbReference>
<feature type="modified residue" description="4-aspartylphosphate" evidence="6">
    <location>
        <position position="1503"/>
    </location>
</feature>
<dbReference type="InterPro" id="IPR004358">
    <property type="entry name" value="Sig_transdc_His_kin-like_C"/>
</dbReference>
<feature type="compositionally biased region" description="Low complexity" evidence="7">
    <location>
        <begin position="1340"/>
        <end position="1359"/>
    </location>
</feature>
<feature type="domain" description="Response regulatory" evidence="9">
    <location>
        <begin position="1454"/>
        <end position="1620"/>
    </location>
</feature>
<gene>
    <name evidence="10" type="ORF">I308_106496</name>
</gene>